<evidence type="ECO:0000259" key="11">
    <source>
        <dbReference type="PROSITE" id="PS51755"/>
    </source>
</evidence>
<feature type="domain" description="OmpR/PhoB-type" evidence="11">
    <location>
        <begin position="145"/>
        <end position="244"/>
    </location>
</feature>
<dbReference type="Gene3D" id="1.10.10.10">
    <property type="entry name" value="Winged helix-like DNA-binding domain superfamily/Winged helix DNA-binding domain"/>
    <property type="match status" value="1"/>
</dbReference>
<evidence type="ECO:0000313" key="12">
    <source>
        <dbReference type="EMBL" id="TQV89270.1"/>
    </source>
</evidence>
<dbReference type="InterPro" id="IPR039420">
    <property type="entry name" value="WalR-like"/>
</dbReference>
<dbReference type="PROSITE" id="PS51755">
    <property type="entry name" value="OMPR_PHOB"/>
    <property type="match status" value="1"/>
</dbReference>
<dbReference type="GO" id="GO:0032993">
    <property type="term" value="C:protein-DNA complex"/>
    <property type="evidence" value="ECO:0007669"/>
    <property type="project" value="TreeGrafter"/>
</dbReference>
<evidence type="ECO:0000256" key="5">
    <source>
        <dbReference type="ARBA" id="ARBA00023015"/>
    </source>
</evidence>
<dbReference type="SMART" id="SM00862">
    <property type="entry name" value="Trans_reg_C"/>
    <property type="match status" value="1"/>
</dbReference>
<evidence type="ECO:0000256" key="3">
    <source>
        <dbReference type="ARBA" id="ARBA00022553"/>
    </source>
</evidence>
<dbReference type="EMBL" id="VIKS01000002">
    <property type="protein sequence ID" value="TQV89270.1"/>
    <property type="molecule type" value="Genomic_DNA"/>
</dbReference>
<dbReference type="GO" id="GO:0000156">
    <property type="term" value="F:phosphorelay response regulator activity"/>
    <property type="evidence" value="ECO:0007669"/>
    <property type="project" value="TreeGrafter"/>
</dbReference>
<protein>
    <submittedName>
        <fullName evidence="12">Response regulator transcription factor</fullName>
    </submittedName>
</protein>
<evidence type="ECO:0000256" key="4">
    <source>
        <dbReference type="ARBA" id="ARBA00023012"/>
    </source>
</evidence>
<comment type="subcellular location">
    <subcellularLocation>
        <location evidence="1">Cytoplasm</location>
    </subcellularLocation>
</comment>
<name>A0A545UII7_9GAMM</name>
<keyword evidence="7" id="KW-0804">Transcription</keyword>
<evidence type="ECO:0000259" key="10">
    <source>
        <dbReference type="PROSITE" id="PS50110"/>
    </source>
</evidence>
<keyword evidence="3 8" id="KW-0597">Phosphoprotein</keyword>
<evidence type="ECO:0000256" key="9">
    <source>
        <dbReference type="PROSITE-ProRule" id="PRU01091"/>
    </source>
</evidence>
<dbReference type="InterPro" id="IPR011006">
    <property type="entry name" value="CheY-like_superfamily"/>
</dbReference>
<evidence type="ECO:0000256" key="6">
    <source>
        <dbReference type="ARBA" id="ARBA00023125"/>
    </source>
</evidence>
<dbReference type="SMART" id="SM00448">
    <property type="entry name" value="REC"/>
    <property type="match status" value="1"/>
</dbReference>
<keyword evidence="5" id="KW-0805">Transcription regulation</keyword>
<accession>A0A545UII7</accession>
<dbReference type="InterPro" id="IPR001867">
    <property type="entry name" value="OmpR/PhoB-type_DNA-bd"/>
</dbReference>
<dbReference type="Proteomes" id="UP000315439">
    <property type="component" value="Unassembled WGS sequence"/>
</dbReference>
<dbReference type="FunFam" id="3.40.50.2300:FF:000001">
    <property type="entry name" value="DNA-binding response regulator PhoB"/>
    <property type="match status" value="1"/>
</dbReference>
<evidence type="ECO:0000256" key="8">
    <source>
        <dbReference type="PROSITE-ProRule" id="PRU00169"/>
    </source>
</evidence>
<dbReference type="Gene3D" id="3.40.50.2300">
    <property type="match status" value="1"/>
</dbReference>
<dbReference type="OrthoDB" id="9802426at2"/>
<dbReference type="Pfam" id="PF00072">
    <property type="entry name" value="Response_reg"/>
    <property type="match status" value="1"/>
</dbReference>
<dbReference type="AlphaFoldDB" id="A0A545UII7"/>
<keyword evidence="4" id="KW-0902">Two-component regulatory system</keyword>
<sequence length="244" mass="27671">MQQDNQPNQSEEVPTPILLVEDDVKLAELVITFLTKNGFQVHHEVNGLHAIEAVSEHAPQLIILDIMLPGLDGLSVCRKLRDSYPGPILMLTALNDDIDEVAGLEMGADGYLGKPIKPRVLLAHIRAHLRRISLQRIENNLSENEQLILAGRLKIDAGKRQVWVNTREIELTAAEFDLLWLLAEQKGQITDREELHKKIFRLEYDGLDRNIDIRVSRLRKKLGDDPKHPELIKTVRGQGYILAD</sequence>
<dbReference type="SUPFAM" id="SSF46894">
    <property type="entry name" value="C-terminal effector domain of the bipartite response regulators"/>
    <property type="match status" value="1"/>
</dbReference>
<dbReference type="InterPro" id="IPR036388">
    <property type="entry name" value="WH-like_DNA-bd_sf"/>
</dbReference>
<dbReference type="GO" id="GO:0000976">
    <property type="term" value="F:transcription cis-regulatory region binding"/>
    <property type="evidence" value="ECO:0007669"/>
    <property type="project" value="TreeGrafter"/>
</dbReference>
<feature type="DNA-binding region" description="OmpR/PhoB-type" evidence="9">
    <location>
        <begin position="145"/>
        <end position="244"/>
    </location>
</feature>
<dbReference type="GO" id="GO:0006355">
    <property type="term" value="P:regulation of DNA-templated transcription"/>
    <property type="evidence" value="ECO:0007669"/>
    <property type="project" value="InterPro"/>
</dbReference>
<proteinExistence type="predicted"/>
<keyword evidence="6 9" id="KW-0238">DNA-binding</keyword>
<evidence type="ECO:0000256" key="1">
    <source>
        <dbReference type="ARBA" id="ARBA00004496"/>
    </source>
</evidence>
<dbReference type="FunFam" id="1.10.10.10:FF:000099">
    <property type="entry name" value="Two-component system response regulator TorR"/>
    <property type="match status" value="1"/>
</dbReference>
<evidence type="ECO:0000313" key="13">
    <source>
        <dbReference type="Proteomes" id="UP000315439"/>
    </source>
</evidence>
<dbReference type="PROSITE" id="PS50110">
    <property type="entry name" value="RESPONSE_REGULATORY"/>
    <property type="match status" value="1"/>
</dbReference>
<dbReference type="Pfam" id="PF00486">
    <property type="entry name" value="Trans_reg_C"/>
    <property type="match status" value="1"/>
</dbReference>
<dbReference type="Gene3D" id="6.10.250.690">
    <property type="match status" value="1"/>
</dbReference>
<dbReference type="InterPro" id="IPR016032">
    <property type="entry name" value="Sig_transdc_resp-reg_C-effctor"/>
</dbReference>
<dbReference type="PANTHER" id="PTHR48111">
    <property type="entry name" value="REGULATOR OF RPOS"/>
    <property type="match status" value="1"/>
</dbReference>
<feature type="domain" description="Response regulatory" evidence="10">
    <location>
        <begin position="16"/>
        <end position="129"/>
    </location>
</feature>
<organism evidence="12 13">
    <name type="scientific">Aliikangiella coralliicola</name>
    <dbReference type="NCBI Taxonomy" id="2592383"/>
    <lineage>
        <taxon>Bacteria</taxon>
        <taxon>Pseudomonadati</taxon>
        <taxon>Pseudomonadota</taxon>
        <taxon>Gammaproteobacteria</taxon>
        <taxon>Oceanospirillales</taxon>
        <taxon>Pleioneaceae</taxon>
        <taxon>Aliikangiella</taxon>
    </lineage>
</organism>
<gene>
    <name evidence="12" type="ORF">FLL46_03830</name>
</gene>
<dbReference type="SUPFAM" id="SSF52172">
    <property type="entry name" value="CheY-like"/>
    <property type="match status" value="1"/>
</dbReference>
<comment type="caution">
    <text evidence="12">The sequence shown here is derived from an EMBL/GenBank/DDBJ whole genome shotgun (WGS) entry which is preliminary data.</text>
</comment>
<feature type="modified residue" description="4-aspartylphosphate" evidence="8">
    <location>
        <position position="65"/>
    </location>
</feature>
<evidence type="ECO:0000256" key="7">
    <source>
        <dbReference type="ARBA" id="ARBA00023163"/>
    </source>
</evidence>
<dbReference type="CDD" id="cd00383">
    <property type="entry name" value="trans_reg_C"/>
    <property type="match status" value="1"/>
</dbReference>
<keyword evidence="13" id="KW-1185">Reference proteome</keyword>
<dbReference type="GO" id="GO:0005829">
    <property type="term" value="C:cytosol"/>
    <property type="evidence" value="ECO:0007669"/>
    <property type="project" value="TreeGrafter"/>
</dbReference>
<dbReference type="PANTHER" id="PTHR48111:SF47">
    <property type="entry name" value="TRANSCRIPTIONAL REGULATORY PROTEIN RSTA"/>
    <property type="match status" value="1"/>
</dbReference>
<evidence type="ECO:0000256" key="2">
    <source>
        <dbReference type="ARBA" id="ARBA00022490"/>
    </source>
</evidence>
<dbReference type="RefSeq" id="WP_142892120.1">
    <property type="nucleotide sequence ID" value="NZ_ML660161.1"/>
</dbReference>
<reference evidence="12 13" key="1">
    <citation type="submission" date="2019-07" db="EMBL/GenBank/DDBJ databases">
        <title>Draft genome for Aliikangiella sp. M105.</title>
        <authorList>
            <person name="Wang G."/>
        </authorList>
    </citation>
    <scope>NUCLEOTIDE SEQUENCE [LARGE SCALE GENOMIC DNA]</scope>
    <source>
        <strain evidence="12 13">M105</strain>
    </source>
</reference>
<keyword evidence="2" id="KW-0963">Cytoplasm</keyword>
<dbReference type="InterPro" id="IPR001789">
    <property type="entry name" value="Sig_transdc_resp-reg_receiver"/>
</dbReference>